<dbReference type="KEGG" id="lth:KLTH0H00792g"/>
<dbReference type="CDD" id="cd00590">
    <property type="entry name" value="RRM_SF"/>
    <property type="match status" value="2"/>
</dbReference>
<feature type="compositionally biased region" description="Basic and acidic residues" evidence="3">
    <location>
        <begin position="78"/>
        <end position="88"/>
    </location>
</feature>
<dbReference type="InParanoid" id="C5E1Z1"/>
<evidence type="ECO:0000256" key="1">
    <source>
        <dbReference type="ARBA" id="ARBA00022884"/>
    </source>
</evidence>
<reference evidence="5 6" key="1">
    <citation type="journal article" date="2009" name="Genome Res.">
        <title>Comparative genomics of protoploid Saccharomycetaceae.</title>
        <authorList>
            <consortium name="The Genolevures Consortium"/>
            <person name="Souciet J.-L."/>
            <person name="Dujon B."/>
            <person name="Gaillardin C."/>
            <person name="Johnston M."/>
            <person name="Baret P.V."/>
            <person name="Cliften P."/>
            <person name="Sherman D.J."/>
            <person name="Weissenbach J."/>
            <person name="Westhof E."/>
            <person name="Wincker P."/>
            <person name="Jubin C."/>
            <person name="Poulain J."/>
            <person name="Barbe V."/>
            <person name="Segurens B."/>
            <person name="Artiguenave F."/>
            <person name="Anthouard V."/>
            <person name="Vacherie B."/>
            <person name="Val M.-E."/>
            <person name="Fulton R.S."/>
            <person name="Minx P."/>
            <person name="Wilson R."/>
            <person name="Durrens P."/>
            <person name="Jean G."/>
            <person name="Marck C."/>
            <person name="Martin T."/>
            <person name="Nikolski M."/>
            <person name="Rolland T."/>
            <person name="Seret M.-L."/>
            <person name="Casaregola S."/>
            <person name="Despons L."/>
            <person name="Fairhead C."/>
            <person name="Fischer G."/>
            <person name="Lafontaine I."/>
            <person name="Leh V."/>
            <person name="Lemaire M."/>
            <person name="de Montigny J."/>
            <person name="Neuveglise C."/>
            <person name="Thierry A."/>
            <person name="Blanc-Lenfle I."/>
            <person name="Bleykasten C."/>
            <person name="Diffels J."/>
            <person name="Fritsch E."/>
            <person name="Frangeul L."/>
            <person name="Goeffon A."/>
            <person name="Jauniaux N."/>
            <person name="Kachouri-Lafond R."/>
            <person name="Payen C."/>
            <person name="Potier S."/>
            <person name="Pribylova L."/>
            <person name="Ozanne C."/>
            <person name="Richard G.-F."/>
            <person name="Sacerdot C."/>
            <person name="Straub M.-L."/>
            <person name="Talla E."/>
        </authorList>
    </citation>
    <scope>NUCLEOTIDE SEQUENCE [LARGE SCALE GENOMIC DNA]</scope>
    <source>
        <strain evidence="6">ATCC 56472 / CBS 6340 / NRRL Y-8284</strain>
    </source>
</reference>
<dbReference type="RefSeq" id="XP_002555914.1">
    <property type="nucleotide sequence ID" value="XM_002555868.1"/>
</dbReference>
<feature type="domain" description="RRM" evidence="4">
    <location>
        <begin position="249"/>
        <end position="327"/>
    </location>
</feature>
<feature type="compositionally biased region" description="Low complexity" evidence="3">
    <location>
        <begin position="569"/>
        <end position="585"/>
    </location>
</feature>
<dbReference type="Gene3D" id="3.30.70.330">
    <property type="match status" value="3"/>
</dbReference>
<dbReference type="InterPro" id="IPR052462">
    <property type="entry name" value="SLIRP/GR-RBP-like"/>
</dbReference>
<gene>
    <name evidence="5" type="ordered locus">KLTH0H00792g</name>
</gene>
<dbReference type="SUPFAM" id="SSF54928">
    <property type="entry name" value="RNA-binding domain, RBD"/>
    <property type="match status" value="3"/>
</dbReference>
<feature type="compositionally biased region" description="Polar residues" evidence="3">
    <location>
        <begin position="90"/>
        <end position="102"/>
    </location>
</feature>
<dbReference type="InterPro" id="IPR012677">
    <property type="entry name" value="Nucleotide-bd_a/b_plait_sf"/>
</dbReference>
<feature type="compositionally biased region" description="Polar residues" evidence="3">
    <location>
        <begin position="586"/>
        <end position="595"/>
    </location>
</feature>
<feature type="region of interest" description="Disordered" evidence="3">
    <location>
        <begin position="1"/>
        <end position="102"/>
    </location>
</feature>
<evidence type="ECO:0000256" key="3">
    <source>
        <dbReference type="SAM" id="MobiDB-lite"/>
    </source>
</evidence>
<dbReference type="AlphaFoldDB" id="C5E1Z1"/>
<dbReference type="STRING" id="559295.C5E1Z1"/>
<keyword evidence="6" id="KW-1185">Reference proteome</keyword>
<dbReference type="GO" id="GO:0003723">
    <property type="term" value="F:RNA binding"/>
    <property type="evidence" value="ECO:0007669"/>
    <property type="project" value="UniProtKB-UniRule"/>
</dbReference>
<feature type="region of interest" description="Disordered" evidence="3">
    <location>
        <begin position="464"/>
        <end position="501"/>
    </location>
</feature>
<feature type="domain" description="RRM" evidence="4">
    <location>
        <begin position="349"/>
        <end position="464"/>
    </location>
</feature>
<evidence type="ECO:0000313" key="6">
    <source>
        <dbReference type="Proteomes" id="UP000002036"/>
    </source>
</evidence>
<feature type="compositionally biased region" description="Basic and acidic residues" evidence="3">
    <location>
        <begin position="44"/>
        <end position="56"/>
    </location>
</feature>
<evidence type="ECO:0000313" key="5">
    <source>
        <dbReference type="EMBL" id="CAR30052.1"/>
    </source>
</evidence>
<dbReference type="OrthoDB" id="6159137at2759"/>
<dbReference type="SMART" id="SM00360">
    <property type="entry name" value="RRM"/>
    <property type="match status" value="3"/>
</dbReference>
<dbReference type="InterPro" id="IPR035979">
    <property type="entry name" value="RBD_domain_sf"/>
</dbReference>
<accession>C5E1Z1</accession>
<dbReference type="Pfam" id="PF00076">
    <property type="entry name" value="RRM_1"/>
    <property type="match status" value="1"/>
</dbReference>
<dbReference type="EMBL" id="CU928180">
    <property type="protein sequence ID" value="CAR30052.1"/>
    <property type="molecule type" value="Genomic_DNA"/>
</dbReference>
<dbReference type="eggNOG" id="KOG0108">
    <property type="taxonomic scope" value="Eukaryota"/>
</dbReference>
<feature type="compositionally biased region" description="Polar residues" evidence="3">
    <location>
        <begin position="1"/>
        <end position="10"/>
    </location>
</feature>
<evidence type="ECO:0000256" key="2">
    <source>
        <dbReference type="PROSITE-ProRule" id="PRU00176"/>
    </source>
</evidence>
<organism evidence="5 6">
    <name type="scientific">Lachancea thermotolerans (strain ATCC 56472 / CBS 6340 / NRRL Y-8284)</name>
    <name type="common">Yeast</name>
    <name type="synonym">Kluyveromyces thermotolerans</name>
    <dbReference type="NCBI Taxonomy" id="559295"/>
    <lineage>
        <taxon>Eukaryota</taxon>
        <taxon>Fungi</taxon>
        <taxon>Dikarya</taxon>
        <taxon>Ascomycota</taxon>
        <taxon>Saccharomycotina</taxon>
        <taxon>Saccharomycetes</taxon>
        <taxon>Saccharomycetales</taxon>
        <taxon>Saccharomycetaceae</taxon>
        <taxon>Lachancea</taxon>
    </lineage>
</organism>
<proteinExistence type="predicted"/>
<dbReference type="HOGENOM" id="CLU_018630_0_0_1"/>
<feature type="region of interest" description="Disordered" evidence="3">
    <location>
        <begin position="530"/>
        <end position="603"/>
    </location>
</feature>
<name>C5E1Z1_LACTC</name>
<keyword evidence="1 2" id="KW-0694">RNA-binding</keyword>
<feature type="compositionally biased region" description="Basic residues" evidence="3">
    <location>
        <begin position="469"/>
        <end position="481"/>
    </location>
</feature>
<dbReference type="Proteomes" id="UP000002036">
    <property type="component" value="Chromosome H"/>
</dbReference>
<evidence type="ECO:0000259" key="4">
    <source>
        <dbReference type="PROSITE" id="PS50102"/>
    </source>
</evidence>
<sequence length="835" mass="92453">MTVAEQTEQVASALADVAITDQGPQEAVGSPTAVGTEQEPAGEQEARGREQTRTHAQEQTPGTGQGSAAESSGTSEEDGARSLERDQSQEEFPSKSNSPNSSALQLDQLANTNLLTVRIKWVDNQLLDYKTTQLVNKLSELSHARKGFVVNPSVIENYEYLSDSSRLAVLGENQDVYMHESGTKEFADFHSDESSAGGSWLYDYVLQAQFKHWADLEVVRDSVVAALGESTIVSKWSVSDNAHALTHPGNLYVRGIPKDLTIDDLVPVFAKFGPVLSMKIICDSNTGDSLGYGFLSYPLGSQASRCIKELNGNLMNGSPLFINYHVERKERERIHWDHIKEDNDDERFKGVFIGNLPIEDVQGKLITPEDVIAEFQKRLGDGGETSQIVSYYLPKRNSQSDIEYKDDDDKTDDIETCVSKHEESPLKGYGFIKFASHTQALGAIEKFNDMEWLGNKLIVNKAVQSKPQSHYHHHHHHHHHQNHNEYRGRRHSERSPSSRQKSMTNISFYAPFSGSQAGFGFYGNPPNARYPAPSDLGPHDIAADSSPNSSPSPHQGYIPPPQLSHRYGAPPSLSSTPESSTAPSSRNDSFFQMHSQGGMMPPSPFMLPIPTKDQQESNLYVKHLPLSWRDEDFFQFYENFGEIISAKIITVGGSKNDGSSDNTFAKQSEPALGSSKGYGFVCFKNPLDASRAMLITDRYQVDENHTLYVSFAQKRAKSISNGDTVMVSTNNSRPSSRKNYYYNNARQDFLGKYNPKFLNAMFNQQNGGRSYPRPRGSWPAPMPMPVAPPHMVPMMPPVVLPSPISPEAIVPGGDIEQDSIAEAPVQIKQGSTTKS</sequence>
<dbReference type="FunCoup" id="C5E1Z1">
    <property type="interactions" value="269"/>
</dbReference>
<dbReference type="PANTHER" id="PTHR48027">
    <property type="entry name" value="HETEROGENEOUS NUCLEAR RIBONUCLEOPROTEIN 87F-RELATED"/>
    <property type="match status" value="1"/>
</dbReference>
<feature type="domain" description="RRM" evidence="4">
    <location>
        <begin position="617"/>
        <end position="714"/>
    </location>
</feature>
<dbReference type="OMA" id="INYHVER"/>
<dbReference type="PROSITE" id="PS50102">
    <property type="entry name" value="RRM"/>
    <property type="match status" value="3"/>
</dbReference>
<feature type="region of interest" description="Disordered" evidence="3">
    <location>
        <begin position="809"/>
        <end position="835"/>
    </location>
</feature>
<protein>
    <submittedName>
        <fullName evidence="5">KLTH0H00792p</fullName>
    </submittedName>
</protein>
<dbReference type="InterPro" id="IPR000504">
    <property type="entry name" value="RRM_dom"/>
</dbReference>
<dbReference type="GeneID" id="8294226"/>